<dbReference type="PRINTS" id="PR00466">
    <property type="entry name" value="GP91PHOX"/>
</dbReference>
<dbReference type="InterPro" id="IPR050369">
    <property type="entry name" value="RBOH/FRE"/>
</dbReference>
<evidence type="ECO:0000313" key="14">
    <source>
        <dbReference type="Proteomes" id="UP000000768"/>
    </source>
</evidence>
<organism evidence="13 14">
    <name type="scientific">Sorghum bicolor</name>
    <name type="common">Sorghum</name>
    <name type="synonym">Sorghum vulgare</name>
    <dbReference type="NCBI Taxonomy" id="4558"/>
    <lineage>
        <taxon>Eukaryota</taxon>
        <taxon>Viridiplantae</taxon>
        <taxon>Streptophyta</taxon>
        <taxon>Embryophyta</taxon>
        <taxon>Tracheophyta</taxon>
        <taxon>Spermatophyta</taxon>
        <taxon>Magnoliopsida</taxon>
        <taxon>Liliopsida</taxon>
        <taxon>Poales</taxon>
        <taxon>Poaceae</taxon>
        <taxon>PACMAD clade</taxon>
        <taxon>Panicoideae</taxon>
        <taxon>Andropogonodae</taxon>
        <taxon>Andropogoneae</taxon>
        <taxon>Sorghinae</taxon>
        <taxon>Sorghum</taxon>
    </lineage>
</organism>
<evidence type="ECO:0000256" key="9">
    <source>
        <dbReference type="ARBA" id="ARBA00023136"/>
    </source>
</evidence>
<keyword evidence="8" id="KW-0560">Oxidoreductase</keyword>
<dbReference type="InterPro" id="IPR017938">
    <property type="entry name" value="Riboflavin_synthase-like_b-brl"/>
</dbReference>
<feature type="transmembrane region" description="Helical" evidence="11">
    <location>
        <begin position="455"/>
        <end position="476"/>
    </location>
</feature>
<evidence type="ECO:0000256" key="7">
    <source>
        <dbReference type="ARBA" id="ARBA00022989"/>
    </source>
</evidence>
<evidence type="ECO:0000256" key="10">
    <source>
        <dbReference type="SAM" id="MobiDB-lite"/>
    </source>
</evidence>
<keyword evidence="4" id="KW-0479">Metal-binding</keyword>
<dbReference type="EMBL" id="CM000760">
    <property type="protein sequence ID" value="OQU92169.1"/>
    <property type="molecule type" value="Genomic_DNA"/>
</dbReference>
<evidence type="ECO:0000313" key="13">
    <source>
        <dbReference type="EMBL" id="OQU92169.1"/>
    </source>
</evidence>
<dbReference type="InterPro" id="IPR039261">
    <property type="entry name" value="FNR_nucleotide-bd"/>
</dbReference>
<keyword evidence="3 11" id="KW-0812">Transmembrane</keyword>
<evidence type="ECO:0000256" key="4">
    <source>
        <dbReference type="ARBA" id="ARBA00022723"/>
    </source>
</evidence>
<evidence type="ECO:0000256" key="5">
    <source>
        <dbReference type="ARBA" id="ARBA00022827"/>
    </source>
</evidence>
<accession>A0A1Z5S8L5</accession>
<name>A0A1Z5S8L5_SORBI</name>
<evidence type="ECO:0000256" key="11">
    <source>
        <dbReference type="SAM" id="Phobius"/>
    </source>
</evidence>
<dbReference type="SUPFAM" id="SSF52343">
    <property type="entry name" value="Ferredoxin reductase-like, C-terminal NADP-linked domain"/>
    <property type="match status" value="1"/>
</dbReference>
<dbReference type="Pfam" id="PF01794">
    <property type="entry name" value="Ferric_reduct"/>
    <property type="match status" value="1"/>
</dbReference>
<dbReference type="GO" id="GO:0016175">
    <property type="term" value="F:superoxide-generating NAD(P)H oxidase activity"/>
    <property type="evidence" value="ECO:0007669"/>
    <property type="project" value="UniProtKB-ARBA"/>
</dbReference>
<dbReference type="InterPro" id="IPR013130">
    <property type="entry name" value="Fe3_Rdtase_TM_dom"/>
</dbReference>
<evidence type="ECO:0000256" key="2">
    <source>
        <dbReference type="ARBA" id="ARBA00022630"/>
    </source>
</evidence>
<dbReference type="InterPro" id="IPR013112">
    <property type="entry name" value="FAD-bd_8"/>
</dbReference>
<proteinExistence type="predicted"/>
<dbReference type="GO" id="GO:0005886">
    <property type="term" value="C:plasma membrane"/>
    <property type="evidence" value="ECO:0000318"/>
    <property type="project" value="GO_Central"/>
</dbReference>
<keyword evidence="2" id="KW-0285">Flavoprotein</keyword>
<dbReference type="GO" id="GO:0016174">
    <property type="term" value="F:NAD(P)H oxidase H2O2-forming activity"/>
    <property type="evidence" value="ECO:0000318"/>
    <property type="project" value="GO_Central"/>
</dbReference>
<keyword evidence="7 11" id="KW-1133">Transmembrane helix</keyword>
<feature type="compositionally biased region" description="Polar residues" evidence="10">
    <location>
        <begin position="14"/>
        <end position="25"/>
    </location>
</feature>
<dbReference type="CDD" id="cd06186">
    <property type="entry name" value="NOX_Duox_like_FAD_NADP"/>
    <property type="match status" value="1"/>
</dbReference>
<dbReference type="Pfam" id="PF08030">
    <property type="entry name" value="NAD_binding_6"/>
    <property type="match status" value="1"/>
</dbReference>
<dbReference type="SFLD" id="SFLDS00052">
    <property type="entry name" value="Ferric_Reductase_Domain"/>
    <property type="match status" value="1"/>
</dbReference>
<evidence type="ECO:0000256" key="8">
    <source>
        <dbReference type="ARBA" id="ARBA00023002"/>
    </source>
</evidence>
<feature type="transmembrane region" description="Helical" evidence="11">
    <location>
        <begin position="496"/>
        <end position="520"/>
    </location>
</feature>
<dbReference type="PROSITE" id="PS51384">
    <property type="entry name" value="FAD_FR"/>
    <property type="match status" value="1"/>
</dbReference>
<feature type="transmembrane region" description="Helical" evidence="11">
    <location>
        <begin position="315"/>
        <end position="334"/>
    </location>
</feature>
<dbReference type="STRING" id="4558.A0A1Z5S8L5"/>
<evidence type="ECO:0000256" key="1">
    <source>
        <dbReference type="ARBA" id="ARBA00004141"/>
    </source>
</evidence>
<dbReference type="GO" id="GO:0009653">
    <property type="term" value="P:anatomical structure morphogenesis"/>
    <property type="evidence" value="ECO:0007669"/>
    <property type="project" value="UniProtKB-ARBA"/>
</dbReference>
<keyword evidence="14" id="KW-1185">Reference proteome</keyword>
<feature type="region of interest" description="Disordered" evidence="10">
    <location>
        <begin position="1"/>
        <end position="37"/>
    </location>
</feature>
<dbReference type="GO" id="GO:0042742">
    <property type="term" value="P:defense response to bacterium"/>
    <property type="evidence" value="ECO:0007669"/>
    <property type="project" value="UniProtKB-ARBA"/>
</dbReference>
<dbReference type="InterPro" id="IPR013121">
    <property type="entry name" value="Fe_red_NAD-bd_6"/>
</dbReference>
<dbReference type="InterPro" id="IPR000778">
    <property type="entry name" value="Cyt_b245_heavy_chain"/>
</dbReference>
<dbReference type="Proteomes" id="UP000000768">
    <property type="component" value="Chromosome 1"/>
</dbReference>
<comment type="subcellular location">
    <subcellularLocation>
        <location evidence="1">Membrane</location>
        <topology evidence="1">Multi-pass membrane protein</topology>
    </subcellularLocation>
</comment>
<dbReference type="GO" id="GO:0046872">
    <property type="term" value="F:metal ion binding"/>
    <property type="evidence" value="ECO:0007669"/>
    <property type="project" value="UniProtKB-KW"/>
</dbReference>
<evidence type="ECO:0000259" key="12">
    <source>
        <dbReference type="PROSITE" id="PS51384"/>
    </source>
</evidence>
<dbReference type="InParanoid" id="A0A1Z5S8L5"/>
<dbReference type="Pfam" id="PF08022">
    <property type="entry name" value="FAD_binding_8"/>
    <property type="match status" value="1"/>
</dbReference>
<sequence length="837" mass="93900">MASSHSHEPSSSSKNPAMQPSSSPLSEPGFSGTSPVPVWPAARSPSIQFVSNVVVGDGDAVAASLSACPSSTSSGSSSDIEIQVLFQGNDDYYVYDDDYSTTTTTSPAAVWSRSTSFHACSDDGELDVEAAGRSRLLRAQSLRSMEEFIERDSTGELRWSALEGGVLHHFASRSRRSNAGESESNSSSVYPLPVNLNINSSRSIGRSPSHGIRIAMDSCDRNSTSRITEKHIKQAIMFSASLNKLTLNQDEATEYTNLILEELQTGQGVIQMNVMRKGLSRDLQPTCWAIPLPIKCSQQILTATIVFFQAQWRRIFVVFLWLMACAALFTWKFMQYRQRLAFEVMGYCLSTAKGAAETLKLNMAIVLLPVCRNTVTWLRRSRVINSAIPFNDNINFHKLVAAGIVIGIILHGGIHLACDFPRIARAEKTFFGRTIASDFGYHQPSYLEIVASTEGITGIAMVVLMLIAFLLASSPWRRNPGTLPPLVRQFAGFNSFWYSHHVFIAVYVLLIVHSMFLFLAKDVAEKTTWMYVAIPVVIYVGERFYRMVRSMVFDVKILNATTYPGKVLALKVTKPPGFQYRSGMYVFVQCPEVSKFEWHPFSLTSAPDDDHLSIHIRSLGDWSYQMYNVFQQALLSSNSSLPKILFDGPYGAASQDHSKYEIILLIGLGIGATPFISVLKDIANGLDKGHGSLNYHSDRLKKAYFYWVTREQGSFEWFRDIMKEVSVLDSKQGVIEMYNYLTSVYQEGDKRSMLISVIQALHFARHGIDIISKTPVRTHFSRPNWPRVLHGLARRHIGERIGVFYCGPDDLGRQLEKLCHKVNMRTFTRFVFHKEHF</sequence>
<reference evidence="14" key="2">
    <citation type="journal article" date="2018" name="Plant J.">
        <title>The Sorghum bicolor reference genome: improved assembly, gene annotations, a transcriptome atlas, and signatures of genome organization.</title>
        <authorList>
            <person name="McCormick R.F."/>
            <person name="Truong S.K."/>
            <person name="Sreedasyam A."/>
            <person name="Jenkins J."/>
            <person name="Shu S."/>
            <person name="Sims D."/>
            <person name="Kennedy M."/>
            <person name="Amirebrahimi M."/>
            <person name="Weers B.D."/>
            <person name="McKinley B."/>
            <person name="Mattison A."/>
            <person name="Morishige D.T."/>
            <person name="Grimwood J."/>
            <person name="Schmutz J."/>
            <person name="Mullet J.E."/>
        </authorList>
    </citation>
    <scope>NUCLEOTIDE SEQUENCE [LARGE SCALE GENOMIC DNA]</scope>
    <source>
        <strain evidence="14">cv. BTx623</strain>
    </source>
</reference>
<dbReference type="SFLD" id="SFLDG01168">
    <property type="entry name" value="Ferric_reductase_subgroup_(FRE"/>
    <property type="match status" value="1"/>
</dbReference>
<dbReference type="eggNOG" id="KOG0039">
    <property type="taxonomic scope" value="Eukaryota"/>
</dbReference>
<keyword evidence="5" id="KW-0274">FAD</keyword>
<dbReference type="ExpressionAtlas" id="A0A1Z5S8L5">
    <property type="expression patterns" value="baseline and differential"/>
</dbReference>
<reference evidence="13 14" key="1">
    <citation type="journal article" date="2009" name="Nature">
        <title>The Sorghum bicolor genome and the diversification of grasses.</title>
        <authorList>
            <person name="Paterson A.H."/>
            <person name="Bowers J.E."/>
            <person name="Bruggmann R."/>
            <person name="Dubchak I."/>
            <person name="Grimwood J."/>
            <person name="Gundlach H."/>
            <person name="Haberer G."/>
            <person name="Hellsten U."/>
            <person name="Mitros T."/>
            <person name="Poliakov A."/>
            <person name="Schmutz J."/>
            <person name="Spannagl M."/>
            <person name="Tang H."/>
            <person name="Wang X."/>
            <person name="Wicker T."/>
            <person name="Bharti A.K."/>
            <person name="Chapman J."/>
            <person name="Feltus F.A."/>
            <person name="Gowik U."/>
            <person name="Grigoriev I.V."/>
            <person name="Lyons E."/>
            <person name="Maher C.A."/>
            <person name="Martis M."/>
            <person name="Narechania A."/>
            <person name="Otillar R.P."/>
            <person name="Penning B.W."/>
            <person name="Salamov A.A."/>
            <person name="Wang Y."/>
            <person name="Zhang L."/>
            <person name="Carpita N.C."/>
            <person name="Freeling M."/>
            <person name="Gingle A.R."/>
            <person name="Hash C.T."/>
            <person name="Keller B."/>
            <person name="Klein P."/>
            <person name="Kresovich S."/>
            <person name="McCann M.C."/>
            <person name="Ming R."/>
            <person name="Peterson D.G."/>
            <person name="Mehboob-ur-Rahman"/>
            <person name="Ware D."/>
            <person name="Westhoff P."/>
            <person name="Mayer K.F."/>
            <person name="Messing J."/>
            <person name="Rokhsar D.S."/>
        </authorList>
    </citation>
    <scope>NUCLEOTIDE SEQUENCE [LARGE SCALE GENOMIC DNA]</scope>
    <source>
        <strain evidence="14">cv. BTx623</strain>
    </source>
</reference>
<gene>
    <name evidence="13" type="ORF">SORBI_3001G303600</name>
</gene>
<feature type="transmembrane region" description="Helical" evidence="11">
    <location>
        <begin position="399"/>
        <end position="418"/>
    </location>
</feature>
<protein>
    <recommendedName>
        <fullName evidence="12">FAD-binding FR-type domain-containing protein</fullName>
    </recommendedName>
</protein>
<dbReference type="SUPFAM" id="SSF63380">
    <property type="entry name" value="Riboflavin synthase domain-like"/>
    <property type="match status" value="1"/>
</dbReference>
<dbReference type="SFLD" id="SFLDG01169">
    <property type="entry name" value="NADPH_oxidase_subgroup_(NOX)"/>
    <property type="match status" value="1"/>
</dbReference>
<evidence type="ECO:0000256" key="3">
    <source>
        <dbReference type="ARBA" id="ARBA00022692"/>
    </source>
</evidence>
<dbReference type="Gene3D" id="3.40.50.80">
    <property type="entry name" value="Nucleotide-binding domain of ferredoxin-NADP reductase (FNR) module"/>
    <property type="match status" value="1"/>
</dbReference>
<feature type="domain" description="FAD-binding FR-type" evidence="12">
    <location>
        <begin position="545"/>
        <end position="656"/>
    </location>
</feature>
<dbReference type="AlphaFoldDB" id="A0A1Z5S8L5"/>
<dbReference type="OrthoDB" id="167398at2759"/>
<keyword evidence="6" id="KW-0521">NADP</keyword>
<dbReference type="Gene3D" id="2.40.30.10">
    <property type="entry name" value="Translation factors"/>
    <property type="match status" value="1"/>
</dbReference>
<dbReference type="FunFam" id="2.40.30.10:FF:000059">
    <property type="entry name" value="dual oxidase isoform X1"/>
    <property type="match status" value="1"/>
</dbReference>
<evidence type="ECO:0000256" key="6">
    <source>
        <dbReference type="ARBA" id="ARBA00022857"/>
    </source>
</evidence>
<dbReference type="PANTHER" id="PTHR11972:SF127">
    <property type="entry name" value="RESPIRATORY BURST OXIDASE HOMOLOG PROTEIN A-LIKE"/>
    <property type="match status" value="1"/>
</dbReference>
<dbReference type="PANTHER" id="PTHR11972">
    <property type="entry name" value="NADPH OXIDASE"/>
    <property type="match status" value="1"/>
</dbReference>
<dbReference type="Gramene" id="OQU92169">
    <property type="protein sequence ID" value="OQU92169"/>
    <property type="gene ID" value="SORBI_3001G303600"/>
</dbReference>
<dbReference type="InterPro" id="IPR017927">
    <property type="entry name" value="FAD-bd_FR_type"/>
</dbReference>
<keyword evidence="9 11" id="KW-0472">Membrane</keyword>